<comment type="cofactor">
    <cofactor evidence="1">
        <name>pyridoxal 5'-phosphate</name>
        <dbReference type="ChEBI" id="CHEBI:597326"/>
    </cofactor>
</comment>
<dbReference type="FunFam" id="3.40.640.10:FF:000030">
    <property type="entry name" value="Low-specificity L-threonine aldolase"/>
    <property type="match status" value="1"/>
</dbReference>
<gene>
    <name evidence="7" type="ORF">SMC7_06755</name>
</gene>
<dbReference type="OrthoDB" id="9774495at2"/>
<keyword evidence="8" id="KW-1185">Reference proteome</keyword>
<accession>A0A398D0H5</accession>
<dbReference type="RefSeq" id="WP_119089585.1">
    <property type="nucleotide sequence ID" value="NZ_QXIS01000034.1"/>
</dbReference>
<dbReference type="NCBIfam" id="NF007825">
    <property type="entry name" value="PRK10534.1"/>
    <property type="match status" value="1"/>
</dbReference>
<organism evidence="7 8">
    <name type="scientific">Candidatus Cryosericum terrychapinii</name>
    <dbReference type="NCBI Taxonomy" id="2290919"/>
    <lineage>
        <taxon>Bacteria</taxon>
        <taxon>Pseudomonadati</taxon>
        <taxon>Caldisericota/Cryosericota group</taxon>
        <taxon>Candidatus Cryosericota</taxon>
        <taxon>Candidatus Cryosericia</taxon>
        <taxon>Candidatus Cryosericales</taxon>
        <taxon>Candidatus Cryosericaceae</taxon>
        <taxon>Candidatus Cryosericum</taxon>
    </lineage>
</organism>
<dbReference type="AlphaFoldDB" id="A0A398D0H5"/>
<proteinExistence type="inferred from homology"/>
<dbReference type="Proteomes" id="UP000266328">
    <property type="component" value="Unassembled WGS sequence"/>
</dbReference>
<dbReference type="Gene3D" id="3.90.1150.10">
    <property type="entry name" value="Aspartate Aminotransferase, domain 1"/>
    <property type="match status" value="1"/>
</dbReference>
<comment type="similarity">
    <text evidence="2">Belongs to the threonine aldolase family.</text>
</comment>
<evidence type="ECO:0000256" key="1">
    <source>
        <dbReference type="ARBA" id="ARBA00001933"/>
    </source>
</evidence>
<evidence type="ECO:0000256" key="5">
    <source>
        <dbReference type="PIRSR" id="PIRSR017617-1"/>
    </source>
</evidence>
<dbReference type="Gene3D" id="3.40.640.10">
    <property type="entry name" value="Type I PLP-dependent aspartate aminotransferase-like (Major domain)"/>
    <property type="match status" value="1"/>
</dbReference>
<protein>
    <submittedName>
        <fullName evidence="7">Low-specificity L-threonine aldolase</fullName>
        <ecNumber evidence="7">4.1.2.48</ecNumber>
    </submittedName>
</protein>
<dbReference type="GO" id="GO:0005829">
    <property type="term" value="C:cytosol"/>
    <property type="evidence" value="ECO:0007669"/>
    <property type="project" value="TreeGrafter"/>
</dbReference>
<dbReference type="InterPro" id="IPR015421">
    <property type="entry name" value="PyrdxlP-dep_Trfase_major"/>
</dbReference>
<sequence>MIDFRSDTVTKPTQAMRDAMATAEVGDDVYREDPTVVRLEELGAKMLGKEAGLFVCSGTMGNQVAIMTHTQRGDELITEAESHIFYYEVGDIAMLSGVQARQVPGKRGVMDPDDVKHAIRDSDNIHFPRTSLIAIENTHNRGGGKVWPIEYVREIAAAARERGIAVHMDGARIFNASIASGITPDVWASYADSVMFCLSKGLCAPVGSLLVGSRDYIERARKNRKRLGGGLRQVGILAAAGIVALETMVDRLAEDHANAKLLACELAGIGYGTDPSEAETNMAMVNVSASGKDAPSFVGALKEKGVLCNAVTPTTVRLVTHHDVTTDQCRETVEVFGSLLHA</sequence>
<dbReference type="EMBL" id="QXIS01000034">
    <property type="protein sequence ID" value="RIE05627.1"/>
    <property type="molecule type" value="Genomic_DNA"/>
</dbReference>
<evidence type="ECO:0000313" key="8">
    <source>
        <dbReference type="Proteomes" id="UP000266328"/>
    </source>
</evidence>
<keyword evidence="3" id="KW-0663">Pyridoxal phosphate</keyword>
<dbReference type="PIRSF" id="PIRSF017617">
    <property type="entry name" value="Thr_aldolase"/>
    <property type="match status" value="1"/>
</dbReference>
<dbReference type="PANTHER" id="PTHR48097">
    <property type="entry name" value="L-THREONINE ALDOLASE-RELATED"/>
    <property type="match status" value="1"/>
</dbReference>
<dbReference type="SUPFAM" id="SSF53383">
    <property type="entry name" value="PLP-dependent transferases"/>
    <property type="match status" value="1"/>
</dbReference>
<dbReference type="GO" id="GO:0006545">
    <property type="term" value="P:glycine biosynthetic process"/>
    <property type="evidence" value="ECO:0007669"/>
    <property type="project" value="TreeGrafter"/>
</dbReference>
<dbReference type="PANTHER" id="PTHR48097:SF9">
    <property type="entry name" value="L-THREONINE ALDOLASE"/>
    <property type="match status" value="1"/>
</dbReference>
<reference evidence="7 8" key="1">
    <citation type="submission" date="2018-09" db="EMBL/GenBank/DDBJ databases">
        <title>Discovery and Ecogenomic Context for Candidatus Cryosericales, a Global Caldiserica Order Active in Thawing Permafrost.</title>
        <authorList>
            <person name="Martinez M.A."/>
            <person name="Woodcroft B.J."/>
            <person name="Ignacio Espinoza J.C."/>
            <person name="Zayed A."/>
            <person name="Singleton C.M."/>
            <person name="Boyd J."/>
            <person name="Li Y.-F."/>
            <person name="Purvine S."/>
            <person name="Maughan H."/>
            <person name="Hodgkins S.B."/>
            <person name="Anderson D."/>
            <person name="Sederholm M."/>
            <person name="Temperton B."/>
            <person name="Saleska S.R."/>
            <person name="Tyson G.W."/>
            <person name="Rich V.I."/>
        </authorList>
    </citation>
    <scope>NUCLEOTIDE SEQUENCE [LARGE SCALE GENOMIC DNA]</scope>
    <source>
        <strain evidence="7 8">SMC7</strain>
    </source>
</reference>
<dbReference type="InterPro" id="IPR001597">
    <property type="entry name" value="ArAA_b-elim_lyase/Thr_aldolase"/>
</dbReference>
<evidence type="ECO:0000259" key="6">
    <source>
        <dbReference type="Pfam" id="PF01212"/>
    </source>
</evidence>
<name>A0A398D0H5_9BACT</name>
<dbReference type="CDD" id="cd06502">
    <property type="entry name" value="TA_like"/>
    <property type="match status" value="1"/>
</dbReference>
<dbReference type="GO" id="GO:0006567">
    <property type="term" value="P:L-threonine catabolic process"/>
    <property type="evidence" value="ECO:0007669"/>
    <property type="project" value="TreeGrafter"/>
</dbReference>
<comment type="caution">
    <text evidence="7">The sequence shown here is derived from an EMBL/GenBank/DDBJ whole genome shotgun (WGS) entry which is preliminary data.</text>
</comment>
<evidence type="ECO:0000256" key="2">
    <source>
        <dbReference type="ARBA" id="ARBA00006966"/>
    </source>
</evidence>
<dbReference type="InterPro" id="IPR015424">
    <property type="entry name" value="PyrdxlP-dep_Trfase"/>
</dbReference>
<dbReference type="EC" id="4.1.2.48" evidence="7"/>
<feature type="domain" description="Aromatic amino acid beta-eliminating lyase/threonine aldolase" evidence="6">
    <location>
        <begin position="3"/>
        <end position="289"/>
    </location>
</feature>
<dbReference type="GO" id="GO:0008732">
    <property type="term" value="F:L-allo-threonine aldolase activity"/>
    <property type="evidence" value="ECO:0007669"/>
    <property type="project" value="TreeGrafter"/>
</dbReference>
<keyword evidence="4 7" id="KW-0456">Lyase</keyword>
<evidence type="ECO:0000256" key="4">
    <source>
        <dbReference type="ARBA" id="ARBA00023239"/>
    </source>
</evidence>
<dbReference type="Pfam" id="PF01212">
    <property type="entry name" value="Beta_elim_lyase"/>
    <property type="match status" value="1"/>
</dbReference>
<dbReference type="NCBIfam" id="NF041359">
    <property type="entry name" value="GntG_guanitoxin"/>
    <property type="match status" value="1"/>
</dbReference>
<dbReference type="InterPro" id="IPR015422">
    <property type="entry name" value="PyrdxlP-dep_Trfase_small"/>
</dbReference>
<evidence type="ECO:0000256" key="3">
    <source>
        <dbReference type="ARBA" id="ARBA00022898"/>
    </source>
</evidence>
<feature type="modified residue" description="N6-(pyridoxal phosphate)lysine" evidence="5">
    <location>
        <position position="200"/>
    </location>
</feature>
<dbReference type="InterPro" id="IPR023603">
    <property type="entry name" value="Low_specificity_L-TA-like"/>
</dbReference>
<evidence type="ECO:0000313" key="7">
    <source>
        <dbReference type="EMBL" id="RIE05627.1"/>
    </source>
</evidence>